<comment type="caution">
    <text evidence="1">The sequence shown here is derived from an EMBL/GenBank/DDBJ whole genome shotgun (WGS) entry which is preliminary data.</text>
</comment>
<protein>
    <submittedName>
        <fullName evidence="1">Uncharacterized protein</fullName>
    </submittedName>
</protein>
<proteinExistence type="predicted"/>
<organism evidence="1 2">
    <name type="scientific">Candidatus Woesebacteria bacterium GW2011_GWA1_39_8</name>
    <dbReference type="NCBI Taxonomy" id="1618552"/>
    <lineage>
        <taxon>Bacteria</taxon>
        <taxon>Candidatus Woeseibacteriota</taxon>
    </lineage>
</organism>
<evidence type="ECO:0000313" key="2">
    <source>
        <dbReference type="Proteomes" id="UP000034793"/>
    </source>
</evidence>
<gene>
    <name evidence="1" type="ORF">UT61_C0053G0011</name>
</gene>
<dbReference type="Proteomes" id="UP000034793">
    <property type="component" value="Unassembled WGS sequence"/>
</dbReference>
<evidence type="ECO:0000313" key="1">
    <source>
        <dbReference type="EMBL" id="KKR28275.1"/>
    </source>
</evidence>
<dbReference type="EMBL" id="LBXL01000053">
    <property type="protein sequence ID" value="KKR28275.1"/>
    <property type="molecule type" value="Genomic_DNA"/>
</dbReference>
<reference evidence="1 2" key="1">
    <citation type="journal article" date="2015" name="Nature">
        <title>rRNA introns, odd ribosomes, and small enigmatic genomes across a large radiation of phyla.</title>
        <authorList>
            <person name="Brown C.T."/>
            <person name="Hug L.A."/>
            <person name="Thomas B.C."/>
            <person name="Sharon I."/>
            <person name="Castelle C.J."/>
            <person name="Singh A."/>
            <person name="Wilkins M.J."/>
            <person name="Williams K.H."/>
            <person name="Banfield J.F."/>
        </authorList>
    </citation>
    <scope>NUCLEOTIDE SEQUENCE [LARGE SCALE GENOMIC DNA]</scope>
</reference>
<name>A0A0G0S0S0_9BACT</name>
<sequence>MKLIAIKSFMFDNAQYIVADDNGNQLMLTAKYKANEFEIKVLKSSGVGLKSLKKEVGVVAEDLLGRKHGVNFASKLGGKS</sequence>
<accession>A0A0G0S0S0</accession>
<dbReference type="AlphaFoldDB" id="A0A0G0S0S0"/>